<accession>A0AAD9T871</accession>
<dbReference type="AlphaFoldDB" id="A0AAD9T871"/>
<dbReference type="EMBL" id="JAUBYV010000001">
    <property type="protein sequence ID" value="KAK2630320.1"/>
    <property type="molecule type" value="Genomic_DNA"/>
</dbReference>
<comment type="caution">
    <text evidence="1">The sequence shown here is derived from an EMBL/GenBank/DDBJ whole genome shotgun (WGS) entry which is preliminary data.</text>
</comment>
<keyword evidence="2" id="KW-1185">Reference proteome</keyword>
<proteinExistence type="predicted"/>
<gene>
    <name evidence="1" type="ORF">QTJ16_001140</name>
</gene>
<sequence>MTSAVHNPEKRPFGTEDPVTLASIKAERQKFWDQLDQLSAETPGYLASCDPVTQDPLTQQVFPLALGGSIEKAYKPWQVIASHSRPLANGQQRRR</sequence>
<evidence type="ECO:0000313" key="1">
    <source>
        <dbReference type="EMBL" id="KAK2630320.1"/>
    </source>
</evidence>
<evidence type="ECO:0000313" key="2">
    <source>
        <dbReference type="Proteomes" id="UP001285354"/>
    </source>
</evidence>
<dbReference type="Proteomes" id="UP001285354">
    <property type="component" value="Unassembled WGS sequence"/>
</dbReference>
<reference evidence="1" key="1">
    <citation type="submission" date="2023-06" db="EMBL/GenBank/DDBJ databases">
        <title>Draft genome of Marssonina rosae.</title>
        <authorList>
            <person name="Cheng Q."/>
        </authorList>
    </citation>
    <scope>NUCLEOTIDE SEQUENCE</scope>
    <source>
        <strain evidence="1">R4</strain>
    </source>
</reference>
<protein>
    <submittedName>
        <fullName evidence="1">Uncharacterized protein</fullName>
    </submittedName>
</protein>
<name>A0AAD9T871_9HELO</name>
<organism evidence="1 2">
    <name type="scientific">Diplocarpon rosae</name>
    <dbReference type="NCBI Taxonomy" id="946125"/>
    <lineage>
        <taxon>Eukaryota</taxon>
        <taxon>Fungi</taxon>
        <taxon>Dikarya</taxon>
        <taxon>Ascomycota</taxon>
        <taxon>Pezizomycotina</taxon>
        <taxon>Leotiomycetes</taxon>
        <taxon>Helotiales</taxon>
        <taxon>Drepanopezizaceae</taxon>
        <taxon>Diplocarpon</taxon>
    </lineage>
</organism>